<comment type="caution">
    <text evidence="2">The sequence shown here is derived from an EMBL/GenBank/DDBJ whole genome shotgun (WGS) entry which is preliminary data.</text>
</comment>
<organism evidence="2 3">
    <name type="scientific">Tritrichomonas musculus</name>
    <dbReference type="NCBI Taxonomy" id="1915356"/>
    <lineage>
        <taxon>Eukaryota</taxon>
        <taxon>Metamonada</taxon>
        <taxon>Parabasalia</taxon>
        <taxon>Tritrichomonadida</taxon>
        <taxon>Tritrichomonadidae</taxon>
        <taxon>Tritrichomonas</taxon>
    </lineage>
</organism>
<feature type="transmembrane region" description="Helical" evidence="1">
    <location>
        <begin position="484"/>
        <end position="508"/>
    </location>
</feature>
<keyword evidence="1" id="KW-0472">Membrane</keyword>
<evidence type="ECO:0000313" key="3">
    <source>
        <dbReference type="Proteomes" id="UP001470230"/>
    </source>
</evidence>
<protein>
    <submittedName>
        <fullName evidence="2">Uncharacterized protein</fullName>
    </submittedName>
</protein>
<reference evidence="2 3" key="1">
    <citation type="submission" date="2024-04" db="EMBL/GenBank/DDBJ databases">
        <title>Tritrichomonas musculus Genome.</title>
        <authorList>
            <person name="Alves-Ferreira E."/>
            <person name="Grigg M."/>
            <person name="Lorenzi H."/>
            <person name="Galac M."/>
        </authorList>
    </citation>
    <scope>NUCLEOTIDE SEQUENCE [LARGE SCALE GENOMIC DNA]</scope>
    <source>
        <strain evidence="2 3">EAF2021</strain>
    </source>
</reference>
<proteinExistence type="predicted"/>
<keyword evidence="1" id="KW-1133">Transmembrane helix</keyword>
<sequence length="528" mass="59638">MLILLILAIKQFEIKHTIWPPSTTEKSLFGRAVAFSNSRIAIAAEYLQIPGYENNNNNYTGGVYIYDYDSTSDSYKINKGIDNNRLYPLKVDGIKPSTLGSRLIISSDGKSLLAGAPYSDIRTDYPNIHLDSDYETHVYKYNDGTYYREIGALYLFTEDEKGNWHQEYISVPENIICLGGYGRSMSGSRDLQNFVGAYYNKIGKGIPEIVGQVFVTRKINSTHYIQTKVEPPPGITFNKTTQRFGASLSFHRSNELYVTTLSKIPEDQGKGDEGGVYEYAPDKDHNYNYKSSITVDNSKDYDQFGIKSTFLGETLAAIYGRKNMISNDEDSIFLIQKEESQLTWPKKPFQIITFTDAEVSDIYLCSADVNSESTYLAVTASRSGCNYNDILIYERKINQPKFELIQNITEPKISRPGVDVPYDKQGVNYGSDFSWDKDTCKRFIVGAMGKDGEKKNTKPNEFSRAYVYEMTENNSGKSKDKTTLIIIIVCVVAAVVLVVVIVVTVILIRRKKRSQGEVNDNMETIMDE</sequence>
<gene>
    <name evidence="2" type="ORF">M9Y10_001459</name>
</gene>
<evidence type="ECO:0000313" key="2">
    <source>
        <dbReference type="EMBL" id="KAK8899157.1"/>
    </source>
</evidence>
<accession>A0ABR2L7F5</accession>
<dbReference type="PANTHER" id="PTHR36220">
    <property type="entry name" value="UNNAMED PRODUCT"/>
    <property type="match status" value="1"/>
</dbReference>
<dbReference type="Proteomes" id="UP001470230">
    <property type="component" value="Unassembled WGS sequence"/>
</dbReference>
<dbReference type="InterPro" id="IPR028994">
    <property type="entry name" value="Integrin_alpha_N"/>
</dbReference>
<name>A0ABR2L7F5_9EUKA</name>
<keyword evidence="3" id="KW-1185">Reference proteome</keyword>
<dbReference type="EMBL" id="JAPFFF010000001">
    <property type="protein sequence ID" value="KAK8899157.1"/>
    <property type="molecule type" value="Genomic_DNA"/>
</dbReference>
<dbReference type="Gene3D" id="2.130.10.130">
    <property type="entry name" value="Integrin alpha, N-terminal"/>
    <property type="match status" value="1"/>
</dbReference>
<dbReference type="PANTHER" id="PTHR36220:SF1">
    <property type="entry name" value="GAMMA TUBULIN COMPLEX COMPONENT C-TERMINAL DOMAIN-CONTAINING PROTEIN"/>
    <property type="match status" value="1"/>
</dbReference>
<evidence type="ECO:0000256" key="1">
    <source>
        <dbReference type="SAM" id="Phobius"/>
    </source>
</evidence>
<keyword evidence="1" id="KW-0812">Transmembrane</keyword>